<dbReference type="GO" id="GO:0016491">
    <property type="term" value="F:oxidoreductase activity"/>
    <property type="evidence" value="ECO:0007669"/>
    <property type="project" value="UniProtKB-KW"/>
</dbReference>
<sequence>MAEGKKVRFSYEKLNMLCMDAFQKFGFNEKKARIITDVLLTADLYGIQSHGMQRMVRYYKGIQKGTMKVDAEPEVVFETPISAVVDGHNGMGQLNGHFAMDLAIKKAKEVGVGIVTVRNSNHYGIAGYYAKMAAKENMLGFSCTNSEAIMVPTYASKAMIGSNPQAWCVPADPYDFLFDASTTVVTRGKLEMYNKLGKKLPNGWALDKDGQPTNNAGEVLSNIVGHVGGGIMPLGGNTEELGSHKGYGNGMVAEIFSSILSQGLTSDLVMKDGKAGTCHGFMAINLASFGDPEAIKKHFSEYLQALRDAPKAAGQDRIYTHGEKEMAAIKDRKENGIPVIDKTMTEVYDLCQYLDLDFTKYFGDYVPPKADNMFTGNY</sequence>
<gene>
    <name evidence="3" type="ORF">FC23_GL000591</name>
</gene>
<dbReference type="Proteomes" id="UP000051931">
    <property type="component" value="Unassembled WGS sequence"/>
</dbReference>
<accession>A0A0R1SAR1</accession>
<keyword evidence="2" id="KW-0560">Oxidoreductase</keyword>
<dbReference type="InterPro" id="IPR043143">
    <property type="entry name" value="Mal/L-sulf/L-lact_DH-like_NADP"/>
</dbReference>
<dbReference type="InterPro" id="IPR003767">
    <property type="entry name" value="Malate/L-lactate_DH-like"/>
</dbReference>
<dbReference type="OrthoDB" id="9769447at2"/>
<evidence type="ECO:0000313" key="4">
    <source>
        <dbReference type="Proteomes" id="UP000051931"/>
    </source>
</evidence>
<dbReference type="Pfam" id="PF02615">
    <property type="entry name" value="Ldh_2"/>
    <property type="match status" value="1"/>
</dbReference>
<evidence type="ECO:0000256" key="2">
    <source>
        <dbReference type="ARBA" id="ARBA00023002"/>
    </source>
</evidence>
<dbReference type="EMBL" id="AZFB01000002">
    <property type="protein sequence ID" value="KRL63682.1"/>
    <property type="molecule type" value="Genomic_DNA"/>
</dbReference>
<evidence type="ECO:0000256" key="1">
    <source>
        <dbReference type="ARBA" id="ARBA00006056"/>
    </source>
</evidence>
<dbReference type="PANTHER" id="PTHR11091:SF0">
    <property type="entry name" value="MALATE DEHYDROGENASE"/>
    <property type="match status" value="1"/>
</dbReference>
<organism evidence="3 4">
    <name type="scientific">Lactobacillus psittaci DSM 15354</name>
    <dbReference type="NCBI Taxonomy" id="1122152"/>
    <lineage>
        <taxon>Bacteria</taxon>
        <taxon>Bacillati</taxon>
        <taxon>Bacillota</taxon>
        <taxon>Bacilli</taxon>
        <taxon>Lactobacillales</taxon>
        <taxon>Lactobacillaceae</taxon>
        <taxon>Lactobacillus</taxon>
    </lineage>
</organism>
<dbReference type="AlphaFoldDB" id="A0A0R1SAR1"/>
<dbReference type="PANTHER" id="PTHR11091">
    <property type="entry name" value="OXIDOREDUCTASE-RELATED"/>
    <property type="match status" value="1"/>
</dbReference>
<protein>
    <submittedName>
        <fullName evidence="3">Malate dehydrogenase</fullName>
    </submittedName>
</protein>
<comment type="similarity">
    <text evidence="1">Belongs to the LDH2/MDH2 oxidoreductase family.</text>
</comment>
<dbReference type="eggNOG" id="COG2055">
    <property type="taxonomic scope" value="Bacteria"/>
</dbReference>
<dbReference type="InterPro" id="IPR043144">
    <property type="entry name" value="Mal/L-sulf/L-lact_DH-like_ah"/>
</dbReference>
<keyword evidence="4" id="KW-1185">Reference proteome</keyword>
<dbReference type="SUPFAM" id="SSF89733">
    <property type="entry name" value="L-sulfolactate dehydrogenase-like"/>
    <property type="match status" value="1"/>
</dbReference>
<name>A0A0R1SAR1_9LACO</name>
<comment type="caution">
    <text evidence="3">The sequence shown here is derived from an EMBL/GenBank/DDBJ whole genome shotgun (WGS) entry which is preliminary data.</text>
</comment>
<dbReference type="InterPro" id="IPR036111">
    <property type="entry name" value="Mal/L-sulfo/L-lacto_DH-like_sf"/>
</dbReference>
<reference evidence="3 4" key="1">
    <citation type="journal article" date="2015" name="Genome Announc.">
        <title>Expanding the biotechnology potential of lactobacilli through comparative genomics of 213 strains and associated genera.</title>
        <authorList>
            <person name="Sun Z."/>
            <person name="Harris H.M."/>
            <person name="McCann A."/>
            <person name="Guo C."/>
            <person name="Argimon S."/>
            <person name="Zhang W."/>
            <person name="Yang X."/>
            <person name="Jeffery I.B."/>
            <person name="Cooney J.C."/>
            <person name="Kagawa T.F."/>
            <person name="Liu W."/>
            <person name="Song Y."/>
            <person name="Salvetti E."/>
            <person name="Wrobel A."/>
            <person name="Rasinkangas P."/>
            <person name="Parkhill J."/>
            <person name="Rea M.C."/>
            <person name="O'Sullivan O."/>
            <person name="Ritari J."/>
            <person name="Douillard F.P."/>
            <person name="Paul Ross R."/>
            <person name="Yang R."/>
            <person name="Briner A.E."/>
            <person name="Felis G.E."/>
            <person name="de Vos W.M."/>
            <person name="Barrangou R."/>
            <person name="Klaenhammer T.R."/>
            <person name="Caufield P.W."/>
            <person name="Cui Y."/>
            <person name="Zhang H."/>
            <person name="O'Toole P.W."/>
        </authorList>
    </citation>
    <scope>NUCLEOTIDE SEQUENCE [LARGE SCALE GENOMIC DNA]</scope>
    <source>
        <strain evidence="3 4">DSM 15354</strain>
    </source>
</reference>
<dbReference type="Gene3D" id="3.30.1370.60">
    <property type="entry name" value="Hypothetical oxidoreductase yiak, domain 2"/>
    <property type="match status" value="1"/>
</dbReference>
<evidence type="ECO:0000313" key="3">
    <source>
        <dbReference type="EMBL" id="KRL63682.1"/>
    </source>
</evidence>
<dbReference type="RefSeq" id="WP_027825649.1">
    <property type="nucleotide sequence ID" value="NZ_AZFB01000002.1"/>
</dbReference>
<dbReference type="Gene3D" id="1.10.1530.10">
    <property type="match status" value="1"/>
</dbReference>
<dbReference type="STRING" id="1122152.GCA_000425905_00357"/>
<dbReference type="PATRIC" id="fig|1122152.4.peg.599"/>
<proteinExistence type="inferred from homology"/>